<feature type="binding site" evidence="9">
    <location>
        <begin position="35"/>
        <end position="42"/>
    </location>
    <ligand>
        <name>ATP</name>
        <dbReference type="ChEBI" id="CHEBI:30616"/>
    </ligand>
</feature>
<dbReference type="RefSeq" id="WP_044487838.1">
    <property type="nucleotide sequence ID" value="NZ_KK328284.1"/>
</dbReference>
<evidence type="ECO:0000256" key="4">
    <source>
        <dbReference type="ARBA" id="ARBA00022840"/>
    </source>
</evidence>
<keyword evidence="4 9" id="KW-0067">ATP-binding</keyword>
<reference evidence="11 12" key="1">
    <citation type="submission" date="2014-04" db="EMBL/GenBank/DDBJ databases">
        <title>The Genome Sequence of Mycobacterium tuberculosis TKK-01-0051.</title>
        <authorList>
            <consortium name="The Broad Institute Genomics Platform"/>
            <consortium name="The Broad Institute Genome Sequencing Center for Infectious Disease"/>
            <person name="Earl A.M."/>
            <person name="Cohen K."/>
            <person name="Pym A."/>
            <person name="Bishai W."/>
            <person name="Maharaj K."/>
            <person name="Desjardins C."/>
            <person name="Abeel T."/>
            <person name="Young S."/>
            <person name="Zeng Q."/>
            <person name="Gargeya S."/>
            <person name="Abouelleil A."/>
            <person name="Alvarado L."/>
            <person name="Chapman S.B."/>
            <person name="Gainer-Dewar J."/>
            <person name="Goldberg J."/>
            <person name="Griggs A."/>
            <person name="Gujja S."/>
            <person name="Hansen M."/>
            <person name="Howarth C."/>
            <person name="Imamovic A."/>
            <person name="Larimer J."/>
            <person name="Murphy C."/>
            <person name="Naylor J."/>
            <person name="Pearson M."/>
            <person name="Poon T.W."/>
            <person name="Priest M."/>
            <person name="Roberts A."/>
            <person name="Saif S."/>
            <person name="Shea T."/>
            <person name="Sykes S."/>
            <person name="Wortman J."/>
            <person name="Nusbaum C."/>
            <person name="Birren B."/>
        </authorList>
    </citation>
    <scope>NUCLEOTIDE SEQUENCE [LARGE SCALE GENOMIC DNA]</scope>
    <source>
        <strain evidence="11 12">TKK-01-0051</strain>
    </source>
</reference>
<dbReference type="GO" id="GO:0005524">
    <property type="term" value="F:ATP binding"/>
    <property type="evidence" value="ECO:0007669"/>
    <property type="project" value="UniProtKB-UniRule"/>
</dbReference>
<feature type="domain" description="UvrD-like helicase ATP-binding" evidence="10">
    <location>
        <begin position="14"/>
        <end position="301"/>
    </location>
</feature>
<name>A0A051TLC5_9MYCO</name>
<dbReference type="PANTHER" id="PTHR11070">
    <property type="entry name" value="UVRD / RECB / PCRA DNA HELICASE FAMILY MEMBER"/>
    <property type="match status" value="1"/>
</dbReference>
<evidence type="ECO:0000256" key="9">
    <source>
        <dbReference type="PROSITE-ProRule" id="PRU00560"/>
    </source>
</evidence>
<evidence type="ECO:0000256" key="8">
    <source>
        <dbReference type="ARBA" id="ARBA00048988"/>
    </source>
</evidence>
<evidence type="ECO:0000256" key="7">
    <source>
        <dbReference type="ARBA" id="ARBA00034808"/>
    </source>
</evidence>
<dbReference type="SUPFAM" id="SSF52540">
    <property type="entry name" value="P-loop containing nucleoside triphosphate hydrolases"/>
    <property type="match status" value="1"/>
</dbReference>
<evidence type="ECO:0000313" key="12">
    <source>
        <dbReference type="Proteomes" id="UP000025947"/>
    </source>
</evidence>
<dbReference type="GO" id="GO:0000725">
    <property type="term" value="P:recombinational repair"/>
    <property type="evidence" value="ECO:0007669"/>
    <property type="project" value="TreeGrafter"/>
</dbReference>
<dbReference type="InterPro" id="IPR014016">
    <property type="entry name" value="UvrD-like_ATP-bd"/>
</dbReference>
<dbReference type="EC" id="5.6.2.4" evidence="7"/>
<evidence type="ECO:0000256" key="3">
    <source>
        <dbReference type="ARBA" id="ARBA00022806"/>
    </source>
</evidence>
<keyword evidence="5" id="KW-0413">Isomerase</keyword>
<comment type="catalytic activity">
    <reaction evidence="8">
        <text>ATP + H2O = ADP + phosphate + H(+)</text>
        <dbReference type="Rhea" id="RHEA:13065"/>
        <dbReference type="ChEBI" id="CHEBI:15377"/>
        <dbReference type="ChEBI" id="CHEBI:15378"/>
        <dbReference type="ChEBI" id="CHEBI:30616"/>
        <dbReference type="ChEBI" id="CHEBI:43474"/>
        <dbReference type="ChEBI" id="CHEBI:456216"/>
        <dbReference type="EC" id="5.6.2.4"/>
    </reaction>
</comment>
<dbReference type="PROSITE" id="PS51198">
    <property type="entry name" value="UVRD_HELICASE_ATP_BIND"/>
    <property type="match status" value="1"/>
</dbReference>
<dbReference type="Pfam" id="PF13361">
    <property type="entry name" value="UvrD_C"/>
    <property type="match status" value="1"/>
</dbReference>
<dbReference type="PATRIC" id="fig|1324261.3.peg.5688"/>
<dbReference type="Proteomes" id="UP000025947">
    <property type="component" value="Unassembled WGS sequence"/>
</dbReference>
<evidence type="ECO:0000259" key="10">
    <source>
        <dbReference type="PROSITE" id="PS51198"/>
    </source>
</evidence>
<comment type="catalytic activity">
    <reaction evidence="6">
        <text>Couples ATP hydrolysis with the unwinding of duplex DNA by translocating in the 3'-5' direction.</text>
        <dbReference type="EC" id="5.6.2.4"/>
    </reaction>
</comment>
<keyword evidence="3 9" id="KW-0347">Helicase</keyword>
<dbReference type="InterPro" id="IPR000212">
    <property type="entry name" value="DNA_helicase_UvrD/REP"/>
</dbReference>
<evidence type="ECO:0000256" key="5">
    <source>
        <dbReference type="ARBA" id="ARBA00023235"/>
    </source>
</evidence>
<gene>
    <name evidence="11" type="ORF">K875_05649</name>
</gene>
<sequence length="632" mass="70749">MTASTPPTWQPQGIDDLEPAAWDALRHNGNACVTAGPGGGKTEFLAQRASYLLETGICRSPRRILSISFKRDSAANLERRVDSRTPEHADRFVSMTFDAFTKSIVDRFRELLPPYWKLQGSYSIRYPTSKEVRNFLDTLSESADDEHRSALYRVPRNTFLSTVVGSYNLPASFSEPTSAGEYAIQQWWKQTYLGREDPAIDFITINRLAELAIRSNPGLRTALRWTYPYVFIDEFQDTTFAQYSFLRSVFDDAALACQITVVGDNKQRIMGWAGALSDAFAEFSSDFTTARFELTWNFRSSDALVALQHRVAQILDPSARLAISKALADIDDQPAQLWSFRDQRHEAQTIAAWIAADIEASGRQSAQYALVARQTVAEFENDLRSALATHGLQLRNDDAEVGELKLQILLKDRLSRLLHGLLKLAAPRTGRAGLPTVWRDVSSTIARLRLGEVSDVTATAVDDELSALLRPLRTWLHDTPCGPDAVDVLIEQLIKLLDEVTLGNYTTICDRTEDSSISQAAIARRLKDVITPGYGWWDAAQQYDAPNAVPLLTIHRSKGLEYHTVFFLGLEDQQWWAHSQDVAASISTFFVGLSRAAQRVVFTRCNARGDTDNITEFYDILDDAGISIQTFS</sequence>
<keyword evidence="2 9" id="KW-0378">Hydrolase</keyword>
<accession>A0A051TLC5</accession>
<evidence type="ECO:0000256" key="6">
    <source>
        <dbReference type="ARBA" id="ARBA00034617"/>
    </source>
</evidence>
<evidence type="ECO:0000256" key="2">
    <source>
        <dbReference type="ARBA" id="ARBA00022801"/>
    </source>
</evidence>
<dbReference type="Gene3D" id="3.40.50.300">
    <property type="entry name" value="P-loop containing nucleotide triphosphate hydrolases"/>
    <property type="match status" value="2"/>
</dbReference>
<evidence type="ECO:0000256" key="1">
    <source>
        <dbReference type="ARBA" id="ARBA00022741"/>
    </source>
</evidence>
<dbReference type="InterPro" id="IPR027417">
    <property type="entry name" value="P-loop_NTPase"/>
</dbReference>
<dbReference type="Pfam" id="PF00580">
    <property type="entry name" value="UvrD-helicase"/>
    <property type="match status" value="1"/>
</dbReference>
<dbReference type="PANTHER" id="PTHR11070:SF2">
    <property type="entry name" value="ATP-DEPENDENT DNA HELICASE SRS2"/>
    <property type="match status" value="1"/>
</dbReference>
<comment type="caution">
    <text evidence="11">The sequence shown here is derived from an EMBL/GenBank/DDBJ whole genome shotgun (WGS) entry which is preliminary data.</text>
</comment>
<dbReference type="GO" id="GO:0016887">
    <property type="term" value="F:ATP hydrolysis activity"/>
    <property type="evidence" value="ECO:0007669"/>
    <property type="project" value="RHEA"/>
</dbReference>
<evidence type="ECO:0000313" key="11">
    <source>
        <dbReference type="EMBL" id="KBZ57131.1"/>
    </source>
</evidence>
<proteinExistence type="predicted"/>
<dbReference type="GO" id="GO:0043138">
    <property type="term" value="F:3'-5' DNA helicase activity"/>
    <property type="evidence" value="ECO:0007669"/>
    <property type="project" value="UniProtKB-EC"/>
</dbReference>
<dbReference type="AlphaFoldDB" id="A0A051TLC5"/>
<dbReference type="InterPro" id="IPR014017">
    <property type="entry name" value="DNA_helicase_UvrD-like_C"/>
</dbReference>
<protein>
    <recommendedName>
        <fullName evidence="7">DNA 3'-5' helicase</fullName>
        <ecNumber evidence="7">5.6.2.4</ecNumber>
    </recommendedName>
</protein>
<keyword evidence="12" id="KW-1185">Reference proteome</keyword>
<organism evidence="11 12">
    <name type="scientific">Mycobacterium [tuberculosis] TKK-01-0051</name>
    <dbReference type="NCBI Taxonomy" id="1324261"/>
    <lineage>
        <taxon>Bacteria</taxon>
        <taxon>Bacillati</taxon>
        <taxon>Actinomycetota</taxon>
        <taxon>Actinomycetes</taxon>
        <taxon>Mycobacteriales</taxon>
        <taxon>Mycobacteriaceae</taxon>
        <taxon>Mycobacterium</taxon>
        <taxon>Mycobacterium avium complex (MAC)</taxon>
    </lineage>
</organism>
<keyword evidence="1 9" id="KW-0547">Nucleotide-binding</keyword>
<dbReference type="GO" id="GO:0003677">
    <property type="term" value="F:DNA binding"/>
    <property type="evidence" value="ECO:0007669"/>
    <property type="project" value="InterPro"/>
</dbReference>
<dbReference type="HOGENOM" id="CLU_004585_6_4_11"/>
<dbReference type="EMBL" id="JLXW01000013">
    <property type="protein sequence ID" value="KBZ57131.1"/>
    <property type="molecule type" value="Genomic_DNA"/>
</dbReference>